<sequence length="81" mass="8217">MSEEEPLQICGRDRAVLRAVAAGRCELSPGCEPVLIVDGVRCADSGVAKRLIAAGLVVKPVNSAVAQLTPAGRAATGFVSA</sequence>
<evidence type="ECO:0000313" key="1">
    <source>
        <dbReference type="EMBL" id="MDT0348025.1"/>
    </source>
</evidence>
<dbReference type="RefSeq" id="WP_311553924.1">
    <property type="nucleotide sequence ID" value="NZ_JAVREJ010000001.1"/>
</dbReference>
<dbReference type="Proteomes" id="UP001183202">
    <property type="component" value="Unassembled WGS sequence"/>
</dbReference>
<comment type="caution">
    <text evidence="1">The sequence shown here is derived from an EMBL/GenBank/DDBJ whole genome shotgun (WGS) entry which is preliminary data.</text>
</comment>
<organism evidence="1 2">
    <name type="scientific">Pseudonocardia charpentierae</name>
    <dbReference type="NCBI Taxonomy" id="3075545"/>
    <lineage>
        <taxon>Bacteria</taxon>
        <taxon>Bacillati</taxon>
        <taxon>Actinomycetota</taxon>
        <taxon>Actinomycetes</taxon>
        <taxon>Pseudonocardiales</taxon>
        <taxon>Pseudonocardiaceae</taxon>
        <taxon>Pseudonocardia</taxon>
    </lineage>
</organism>
<accession>A0ABU2N2N1</accession>
<dbReference type="EMBL" id="JAVREJ010000001">
    <property type="protein sequence ID" value="MDT0348025.1"/>
    <property type="molecule type" value="Genomic_DNA"/>
</dbReference>
<name>A0ABU2N2N1_9PSEU</name>
<reference evidence="2" key="1">
    <citation type="submission" date="2023-07" db="EMBL/GenBank/DDBJ databases">
        <title>30 novel species of actinomycetes from the DSMZ collection.</title>
        <authorList>
            <person name="Nouioui I."/>
        </authorList>
    </citation>
    <scope>NUCLEOTIDE SEQUENCE [LARGE SCALE GENOMIC DNA]</scope>
    <source>
        <strain evidence="2">DSM 45834</strain>
    </source>
</reference>
<keyword evidence="2" id="KW-1185">Reference proteome</keyword>
<proteinExistence type="predicted"/>
<protein>
    <submittedName>
        <fullName evidence="1">Uncharacterized protein</fullName>
    </submittedName>
</protein>
<evidence type="ECO:0000313" key="2">
    <source>
        <dbReference type="Proteomes" id="UP001183202"/>
    </source>
</evidence>
<gene>
    <name evidence="1" type="ORF">RM445_00620</name>
</gene>